<keyword evidence="4" id="KW-1003">Cell membrane</keyword>
<keyword evidence="8" id="KW-0811">Translocation</keyword>
<dbReference type="NCBIfam" id="TIGR00739">
    <property type="entry name" value="yajC"/>
    <property type="match status" value="1"/>
</dbReference>
<sequence>MILAAQAPIGGDTFTLILPIAMLVLLGLVLWRGNRQRKQQQEQMKSQRVVGAEVLTQSGVFGTIVDIDDEKNVVTIESTPGTRLRVHSMTIASVVSDNEAPVTPNTGAAPADETSIEETVAPATPAETAPAADADDIRPADPDAFTR</sequence>
<dbReference type="SMART" id="SM01323">
    <property type="entry name" value="YajC"/>
    <property type="match status" value="1"/>
</dbReference>
<evidence type="ECO:0000313" key="13">
    <source>
        <dbReference type="Proteomes" id="UP001525379"/>
    </source>
</evidence>
<dbReference type="EMBL" id="JALXSQ010000003">
    <property type="protein sequence ID" value="MCT2041955.1"/>
    <property type="molecule type" value="Genomic_DNA"/>
</dbReference>
<organism evidence="12 13">
    <name type="scientific">Pseudoclavibacter albus</name>
    <dbReference type="NCBI Taxonomy" id="272241"/>
    <lineage>
        <taxon>Bacteria</taxon>
        <taxon>Bacillati</taxon>
        <taxon>Actinomycetota</taxon>
        <taxon>Actinomycetes</taxon>
        <taxon>Micrococcales</taxon>
        <taxon>Microbacteriaceae</taxon>
        <taxon>Pseudoclavibacter</taxon>
    </lineage>
</organism>
<evidence type="ECO:0000256" key="1">
    <source>
        <dbReference type="ARBA" id="ARBA00004162"/>
    </source>
</evidence>
<protein>
    <submittedName>
        <fullName evidence="12">Preprotein translocase subunit YajC</fullName>
    </submittedName>
</protein>
<dbReference type="PANTHER" id="PTHR33909:SF1">
    <property type="entry name" value="SEC TRANSLOCON ACCESSORY COMPLEX SUBUNIT YAJC"/>
    <property type="match status" value="1"/>
</dbReference>
<evidence type="ECO:0000313" key="12">
    <source>
        <dbReference type="EMBL" id="MCT2041955.1"/>
    </source>
</evidence>
<comment type="caution">
    <text evidence="12">The sequence shown here is derived from an EMBL/GenBank/DDBJ whole genome shotgun (WGS) entry which is preliminary data.</text>
</comment>
<dbReference type="RefSeq" id="WP_066078971.1">
    <property type="nucleotide sequence ID" value="NZ_JAFDPW010000001.1"/>
</dbReference>
<keyword evidence="6" id="KW-0653">Protein transport</keyword>
<keyword evidence="5 11" id="KW-0812">Transmembrane</keyword>
<evidence type="ECO:0000256" key="4">
    <source>
        <dbReference type="ARBA" id="ARBA00022475"/>
    </source>
</evidence>
<gene>
    <name evidence="12" type="primary">yajC</name>
    <name evidence="12" type="ORF">M3D15_01160</name>
</gene>
<comment type="subcellular location">
    <subcellularLocation>
        <location evidence="1">Cell membrane</location>
        <topology evidence="1">Single-pass membrane protein</topology>
    </subcellularLocation>
</comment>
<evidence type="ECO:0000256" key="10">
    <source>
        <dbReference type="SAM" id="MobiDB-lite"/>
    </source>
</evidence>
<evidence type="ECO:0000256" key="8">
    <source>
        <dbReference type="ARBA" id="ARBA00023010"/>
    </source>
</evidence>
<proteinExistence type="inferred from homology"/>
<feature type="transmembrane region" description="Helical" evidence="11">
    <location>
        <begin position="13"/>
        <end position="31"/>
    </location>
</feature>
<evidence type="ECO:0000256" key="5">
    <source>
        <dbReference type="ARBA" id="ARBA00022692"/>
    </source>
</evidence>
<name>A0ABT2HUZ7_9MICO</name>
<feature type="compositionally biased region" description="Basic and acidic residues" evidence="10">
    <location>
        <begin position="135"/>
        <end position="147"/>
    </location>
</feature>
<evidence type="ECO:0000256" key="9">
    <source>
        <dbReference type="ARBA" id="ARBA00023136"/>
    </source>
</evidence>
<keyword evidence="7 11" id="KW-1133">Transmembrane helix</keyword>
<dbReference type="Proteomes" id="UP001525379">
    <property type="component" value="Unassembled WGS sequence"/>
</dbReference>
<keyword evidence="9 11" id="KW-0472">Membrane</keyword>
<keyword evidence="13" id="KW-1185">Reference proteome</keyword>
<feature type="compositionally biased region" description="Low complexity" evidence="10">
    <location>
        <begin position="117"/>
        <end position="132"/>
    </location>
</feature>
<accession>A0ABT2HUZ7</accession>
<feature type="region of interest" description="Disordered" evidence="10">
    <location>
        <begin position="95"/>
        <end position="147"/>
    </location>
</feature>
<evidence type="ECO:0000256" key="6">
    <source>
        <dbReference type="ARBA" id="ARBA00022927"/>
    </source>
</evidence>
<reference evidence="12 13" key="1">
    <citation type="submission" date="2022-04" db="EMBL/GenBank/DDBJ databases">
        <title>Human microbiome associated bacterial genomes.</title>
        <authorList>
            <person name="Sandstrom S."/>
            <person name="Salamzade R."/>
            <person name="Kalan L.R."/>
        </authorList>
    </citation>
    <scope>NUCLEOTIDE SEQUENCE [LARGE SCALE GENOMIC DNA]</scope>
    <source>
        <strain evidence="13">p3-SID1799</strain>
    </source>
</reference>
<dbReference type="PANTHER" id="PTHR33909">
    <property type="entry name" value="SEC TRANSLOCON ACCESSORY COMPLEX SUBUNIT YAJC"/>
    <property type="match status" value="1"/>
</dbReference>
<dbReference type="InterPro" id="IPR003849">
    <property type="entry name" value="Preprotein_translocase_YajC"/>
</dbReference>
<evidence type="ECO:0000256" key="7">
    <source>
        <dbReference type="ARBA" id="ARBA00022989"/>
    </source>
</evidence>
<evidence type="ECO:0000256" key="2">
    <source>
        <dbReference type="ARBA" id="ARBA00006742"/>
    </source>
</evidence>
<evidence type="ECO:0000256" key="3">
    <source>
        <dbReference type="ARBA" id="ARBA00022448"/>
    </source>
</evidence>
<evidence type="ECO:0000256" key="11">
    <source>
        <dbReference type="SAM" id="Phobius"/>
    </source>
</evidence>
<keyword evidence="3" id="KW-0813">Transport</keyword>
<dbReference type="Pfam" id="PF02699">
    <property type="entry name" value="YajC"/>
    <property type="match status" value="1"/>
</dbReference>
<comment type="similarity">
    <text evidence="2">Belongs to the YajC family.</text>
</comment>